<dbReference type="PANTHER" id="PTHR43584">
    <property type="entry name" value="NUCLEOTIDYL TRANSFERASE"/>
    <property type="match status" value="1"/>
</dbReference>
<sequence>MTAIRRGMVLAAGLGTRMRPLTDSLPKPLVAVAGETLIDRILDRMAEAGVEETVVNLHHKADQLSGHLARRDRPRIVESREETLLETGGGVRHALALLGPDPFFVVNGDILWRNGKRSALDRLAGAWDEGRMDALLLLQRTVSAVGYDGRGDFMLSQDGSIRRPKPGEIPPYLFAGIQVLHPRLFAEAPDGPFSLNRLYDRAAEAGRLGGLVHDGEWYHVGTPQALADAEEALATQRIWL</sequence>
<comment type="caution">
    <text evidence="4">The sequence shown here is derived from an EMBL/GenBank/DDBJ whole genome shotgun (WGS) entry which is preliminary data.</text>
</comment>
<dbReference type="InterPro" id="IPR005835">
    <property type="entry name" value="NTP_transferase_dom"/>
</dbReference>
<dbReference type="AlphaFoldDB" id="A0A3N1LGP9"/>
<dbReference type="InterPro" id="IPR050065">
    <property type="entry name" value="GlmU-like"/>
</dbReference>
<gene>
    <name evidence="4" type="ORF">EDC65_2533</name>
</gene>
<dbReference type="OrthoDB" id="9788272at2"/>
<evidence type="ECO:0000313" key="4">
    <source>
        <dbReference type="EMBL" id="ROP90677.1"/>
    </source>
</evidence>
<accession>A0A3N1LGP9</accession>
<dbReference type="Pfam" id="PF00483">
    <property type="entry name" value="NTP_transferase"/>
    <property type="match status" value="1"/>
</dbReference>
<protein>
    <submittedName>
        <fullName evidence="4">MurNAc alpha-1-phosphate uridylyltransferase</fullName>
    </submittedName>
</protein>
<evidence type="ECO:0000256" key="1">
    <source>
        <dbReference type="ARBA" id="ARBA00022679"/>
    </source>
</evidence>
<keyword evidence="5" id="KW-1185">Reference proteome</keyword>
<dbReference type="Gene3D" id="3.90.550.10">
    <property type="entry name" value="Spore Coat Polysaccharide Biosynthesis Protein SpsA, Chain A"/>
    <property type="match status" value="1"/>
</dbReference>
<dbReference type="EMBL" id="RJKX01000014">
    <property type="protein sequence ID" value="ROP90677.1"/>
    <property type="molecule type" value="Genomic_DNA"/>
</dbReference>
<dbReference type="PANTHER" id="PTHR43584:SF8">
    <property type="entry name" value="N-ACETYLMURAMATE ALPHA-1-PHOSPHATE URIDYLYLTRANSFERASE"/>
    <property type="match status" value="1"/>
</dbReference>
<dbReference type="SUPFAM" id="SSF53448">
    <property type="entry name" value="Nucleotide-diphospho-sugar transferases"/>
    <property type="match status" value="1"/>
</dbReference>
<keyword evidence="1 4" id="KW-0808">Transferase</keyword>
<name>A0A3N1LGP9_9PROT</name>
<dbReference type="GO" id="GO:0016779">
    <property type="term" value="F:nucleotidyltransferase activity"/>
    <property type="evidence" value="ECO:0007669"/>
    <property type="project" value="UniProtKB-KW"/>
</dbReference>
<dbReference type="RefSeq" id="WP_123691267.1">
    <property type="nucleotide sequence ID" value="NZ_AP019700.1"/>
</dbReference>
<evidence type="ECO:0000256" key="2">
    <source>
        <dbReference type="ARBA" id="ARBA00022695"/>
    </source>
</evidence>
<dbReference type="Proteomes" id="UP000278222">
    <property type="component" value="Unassembled WGS sequence"/>
</dbReference>
<feature type="domain" description="Nucleotidyl transferase" evidence="3">
    <location>
        <begin position="7"/>
        <end position="234"/>
    </location>
</feature>
<proteinExistence type="predicted"/>
<organism evidence="4 5">
    <name type="scientific">Stella humosa</name>
    <dbReference type="NCBI Taxonomy" id="94"/>
    <lineage>
        <taxon>Bacteria</taxon>
        <taxon>Pseudomonadati</taxon>
        <taxon>Pseudomonadota</taxon>
        <taxon>Alphaproteobacteria</taxon>
        <taxon>Rhodospirillales</taxon>
        <taxon>Stellaceae</taxon>
        <taxon>Stella</taxon>
    </lineage>
</organism>
<evidence type="ECO:0000259" key="3">
    <source>
        <dbReference type="Pfam" id="PF00483"/>
    </source>
</evidence>
<dbReference type="CDD" id="cd06422">
    <property type="entry name" value="NTP_transferase_like_1"/>
    <property type="match status" value="1"/>
</dbReference>
<keyword evidence="2 4" id="KW-0548">Nucleotidyltransferase</keyword>
<evidence type="ECO:0000313" key="5">
    <source>
        <dbReference type="Proteomes" id="UP000278222"/>
    </source>
</evidence>
<reference evidence="4 5" key="1">
    <citation type="submission" date="2018-11" db="EMBL/GenBank/DDBJ databases">
        <title>Genomic Encyclopedia of Type Strains, Phase IV (KMG-IV): sequencing the most valuable type-strain genomes for metagenomic binning, comparative biology and taxonomic classification.</title>
        <authorList>
            <person name="Goeker M."/>
        </authorList>
    </citation>
    <scope>NUCLEOTIDE SEQUENCE [LARGE SCALE GENOMIC DNA]</scope>
    <source>
        <strain evidence="4 5">DSM 5900</strain>
    </source>
</reference>
<dbReference type="InterPro" id="IPR029044">
    <property type="entry name" value="Nucleotide-diphossugar_trans"/>
</dbReference>